<sequence>MLSLLGAAACVAATWEWLESTILSPISANLASVPSWIDRIGRMFGGSRFRNSIFMRFSSTLSPDARSCILASRCVGFMSPKSHAFNSFSSFSCADISKRLKSLALMASYLPFTGGSATMSETWRKTV</sequence>
<evidence type="ECO:0000313" key="1">
    <source>
        <dbReference type="EMBL" id="CAG6443853.1"/>
    </source>
</evidence>
<reference evidence="1" key="1">
    <citation type="submission" date="2021-05" db="EMBL/GenBank/DDBJ databases">
        <authorList>
            <person name="Alioto T."/>
            <person name="Alioto T."/>
            <person name="Gomez Garrido J."/>
        </authorList>
    </citation>
    <scope>NUCLEOTIDE SEQUENCE</scope>
</reference>
<accession>A0A8D7ZVV6</accession>
<protein>
    <submittedName>
        <fullName evidence="1">(northern house mosquito) hypothetical protein</fullName>
    </submittedName>
</protein>
<name>A0A8D7ZVV6_CULPI</name>
<organism evidence="1">
    <name type="scientific">Culex pipiens</name>
    <name type="common">House mosquito</name>
    <dbReference type="NCBI Taxonomy" id="7175"/>
    <lineage>
        <taxon>Eukaryota</taxon>
        <taxon>Metazoa</taxon>
        <taxon>Ecdysozoa</taxon>
        <taxon>Arthropoda</taxon>
        <taxon>Hexapoda</taxon>
        <taxon>Insecta</taxon>
        <taxon>Pterygota</taxon>
        <taxon>Neoptera</taxon>
        <taxon>Endopterygota</taxon>
        <taxon>Diptera</taxon>
        <taxon>Nematocera</taxon>
        <taxon>Culicoidea</taxon>
        <taxon>Culicidae</taxon>
        <taxon>Culicinae</taxon>
        <taxon>Culicini</taxon>
        <taxon>Culex</taxon>
        <taxon>Culex</taxon>
    </lineage>
</organism>
<dbReference type="EMBL" id="HBUE01001598">
    <property type="protein sequence ID" value="CAG6443854.1"/>
    <property type="molecule type" value="Transcribed_RNA"/>
</dbReference>
<proteinExistence type="predicted"/>
<dbReference type="EMBL" id="HBUE01001597">
    <property type="protein sequence ID" value="CAG6443853.1"/>
    <property type="molecule type" value="Transcribed_RNA"/>
</dbReference>
<dbReference type="AlphaFoldDB" id="A0A8D7ZVV6"/>